<reference evidence="1 2" key="1">
    <citation type="submission" date="2021-06" db="EMBL/GenBank/DDBJ databases">
        <authorList>
            <person name="Palmer J.M."/>
        </authorList>
    </citation>
    <scope>NUCLEOTIDE SEQUENCE [LARGE SCALE GENOMIC DNA]</scope>
    <source>
        <strain evidence="1 2">AS_MEX2019</strain>
        <tissue evidence="1">Muscle</tissue>
    </source>
</reference>
<dbReference type="InterPro" id="IPR036028">
    <property type="entry name" value="SH3-like_dom_sf"/>
</dbReference>
<dbReference type="Gene3D" id="2.30.30.40">
    <property type="entry name" value="SH3 Domains"/>
    <property type="match status" value="1"/>
</dbReference>
<name>A0ABV0YW87_9TELE</name>
<dbReference type="SUPFAM" id="SSF50044">
    <property type="entry name" value="SH3-domain"/>
    <property type="match status" value="1"/>
</dbReference>
<comment type="caution">
    <text evidence="1">The sequence shown here is derived from an EMBL/GenBank/DDBJ whole genome shotgun (WGS) entry which is preliminary data.</text>
</comment>
<proteinExistence type="predicted"/>
<protein>
    <submittedName>
        <fullName evidence="1">Uncharacterized protein</fullName>
    </submittedName>
</protein>
<dbReference type="Proteomes" id="UP001469553">
    <property type="component" value="Unassembled WGS sequence"/>
</dbReference>
<sequence>MLKLTTGQGKRWVSVACLEVQPGESLFSLQKRSIPAQLPKLHLITVYTVPGMDSDWLIGEKGNQKGKVPVTYLELLS</sequence>
<evidence type="ECO:0000313" key="2">
    <source>
        <dbReference type="Proteomes" id="UP001469553"/>
    </source>
</evidence>
<accession>A0ABV0YW87</accession>
<dbReference type="EMBL" id="JAHRIP010043793">
    <property type="protein sequence ID" value="MEQ2297691.1"/>
    <property type="molecule type" value="Genomic_DNA"/>
</dbReference>
<gene>
    <name evidence="1" type="ORF">AMECASPLE_037170</name>
</gene>
<evidence type="ECO:0000313" key="1">
    <source>
        <dbReference type="EMBL" id="MEQ2297691.1"/>
    </source>
</evidence>
<organism evidence="1 2">
    <name type="scientific">Ameca splendens</name>
    <dbReference type="NCBI Taxonomy" id="208324"/>
    <lineage>
        <taxon>Eukaryota</taxon>
        <taxon>Metazoa</taxon>
        <taxon>Chordata</taxon>
        <taxon>Craniata</taxon>
        <taxon>Vertebrata</taxon>
        <taxon>Euteleostomi</taxon>
        <taxon>Actinopterygii</taxon>
        <taxon>Neopterygii</taxon>
        <taxon>Teleostei</taxon>
        <taxon>Neoteleostei</taxon>
        <taxon>Acanthomorphata</taxon>
        <taxon>Ovalentaria</taxon>
        <taxon>Atherinomorphae</taxon>
        <taxon>Cyprinodontiformes</taxon>
        <taxon>Goodeidae</taxon>
        <taxon>Ameca</taxon>
    </lineage>
</organism>
<keyword evidence="2" id="KW-1185">Reference proteome</keyword>